<dbReference type="Pfam" id="PF11905">
    <property type="entry name" value="DUF3425"/>
    <property type="match status" value="1"/>
</dbReference>
<accession>A0A4R8T4T0</accession>
<dbReference type="PANTHER" id="PTHR38116:SF1">
    <property type="entry name" value="BZIP DOMAIN-CONTAINING PROTEIN"/>
    <property type="match status" value="1"/>
</dbReference>
<sequence>MEPTAQTGVSDAIMLAPMREREEIREAGEDWTGVTSTAERRKLQNRLNQRAARRRRRLHVTSDWPLVNQAADIVLELGQASRQVSEERTPEVESFVTPDLVRRFRQFADESYLRSLQSSPRVEHLPTVMHVNVLNAFARNSDALGMAHLWLFCDAVSPVCQSGPMLGSHTQGFVSCPENLRPTRLQLEVAHHPWIDLLPVPRFRDNIIHGCMVTRRFDEDDLWYDVVEPKDGQSPAMVTWGNNPWDARGWEATGEFLRKWGFLLEGCEQILASTNFWRARRGERRLASSAMRPDVGEGSVRRDASQ</sequence>
<evidence type="ECO:0000313" key="2">
    <source>
        <dbReference type="Proteomes" id="UP000295604"/>
    </source>
</evidence>
<protein>
    <recommendedName>
        <fullName evidence="3">BZIP domain-containing protein</fullName>
    </recommendedName>
</protein>
<proteinExistence type="predicted"/>
<evidence type="ECO:0000313" key="1">
    <source>
        <dbReference type="EMBL" id="TEA12102.1"/>
    </source>
</evidence>
<evidence type="ECO:0008006" key="3">
    <source>
        <dbReference type="Google" id="ProtNLM"/>
    </source>
</evidence>
<organism evidence="1 2">
    <name type="scientific">Colletotrichum sidae</name>
    <dbReference type="NCBI Taxonomy" id="1347389"/>
    <lineage>
        <taxon>Eukaryota</taxon>
        <taxon>Fungi</taxon>
        <taxon>Dikarya</taxon>
        <taxon>Ascomycota</taxon>
        <taxon>Pezizomycotina</taxon>
        <taxon>Sordariomycetes</taxon>
        <taxon>Hypocreomycetidae</taxon>
        <taxon>Glomerellales</taxon>
        <taxon>Glomerellaceae</taxon>
        <taxon>Colletotrichum</taxon>
        <taxon>Colletotrichum orbiculare species complex</taxon>
    </lineage>
</organism>
<comment type="caution">
    <text evidence="1">The sequence shown here is derived from an EMBL/GenBank/DDBJ whole genome shotgun (WGS) entry which is preliminary data.</text>
</comment>
<keyword evidence="2" id="KW-1185">Reference proteome</keyword>
<name>A0A4R8T4T0_9PEZI</name>
<dbReference type="InterPro" id="IPR021833">
    <property type="entry name" value="DUF3425"/>
</dbReference>
<reference evidence="1 2" key="1">
    <citation type="submission" date="2018-11" db="EMBL/GenBank/DDBJ databases">
        <title>Genome sequence and assembly of Colletotrichum sidae.</title>
        <authorList>
            <person name="Gan P."/>
            <person name="Shirasu K."/>
        </authorList>
    </citation>
    <scope>NUCLEOTIDE SEQUENCE [LARGE SCALE GENOMIC DNA]</scope>
    <source>
        <strain evidence="1 2">CBS 518.97</strain>
    </source>
</reference>
<dbReference type="EMBL" id="QAPF01000281">
    <property type="protein sequence ID" value="TEA12102.1"/>
    <property type="molecule type" value="Genomic_DNA"/>
</dbReference>
<gene>
    <name evidence="1" type="ORF">C8034_v006591</name>
</gene>
<dbReference type="PANTHER" id="PTHR38116">
    <property type="entry name" value="CHROMOSOME 7, WHOLE GENOME SHOTGUN SEQUENCE"/>
    <property type="match status" value="1"/>
</dbReference>
<dbReference type="AlphaFoldDB" id="A0A4R8T4T0"/>
<dbReference type="Proteomes" id="UP000295604">
    <property type="component" value="Unassembled WGS sequence"/>
</dbReference>